<reference evidence="4 5" key="1">
    <citation type="submission" date="2020-07" db="EMBL/GenBank/DDBJ databases">
        <title>Sequencing the genomes of 1000 actinobacteria strains.</title>
        <authorList>
            <person name="Klenk H.-P."/>
        </authorList>
    </citation>
    <scope>NUCLEOTIDE SEQUENCE [LARGE SCALE GENOMIC DNA]</scope>
    <source>
        <strain evidence="4 5">DSM 18448</strain>
    </source>
</reference>
<name>A0A852ZNX0_9ACTN</name>
<dbReference type="InterPro" id="IPR000601">
    <property type="entry name" value="PKD_dom"/>
</dbReference>
<accession>A0A852ZNX0</accession>
<feature type="region of interest" description="Disordered" evidence="1">
    <location>
        <begin position="40"/>
        <end position="70"/>
    </location>
</feature>
<keyword evidence="5" id="KW-1185">Reference proteome</keyword>
<dbReference type="RefSeq" id="WP_179787787.1">
    <property type="nucleotide sequence ID" value="NZ_BAAARR010000024.1"/>
</dbReference>
<dbReference type="InterPro" id="IPR035986">
    <property type="entry name" value="PKD_dom_sf"/>
</dbReference>
<organism evidence="4 5">
    <name type="scientific">Actinopolymorpha rutila</name>
    <dbReference type="NCBI Taxonomy" id="446787"/>
    <lineage>
        <taxon>Bacteria</taxon>
        <taxon>Bacillati</taxon>
        <taxon>Actinomycetota</taxon>
        <taxon>Actinomycetes</taxon>
        <taxon>Propionibacteriales</taxon>
        <taxon>Actinopolymorphaceae</taxon>
        <taxon>Actinopolymorpha</taxon>
    </lineage>
</organism>
<evidence type="ECO:0000256" key="2">
    <source>
        <dbReference type="SAM" id="SignalP"/>
    </source>
</evidence>
<feature type="signal peptide" evidence="2">
    <location>
        <begin position="1"/>
        <end position="27"/>
    </location>
</feature>
<feature type="chain" id="PRO_5032373734" description="PKD domain-containing protein" evidence="2">
    <location>
        <begin position="28"/>
        <end position="294"/>
    </location>
</feature>
<keyword evidence="2" id="KW-0732">Signal</keyword>
<dbReference type="PROSITE" id="PS50093">
    <property type="entry name" value="PKD"/>
    <property type="match status" value="1"/>
</dbReference>
<evidence type="ECO:0000259" key="3">
    <source>
        <dbReference type="PROSITE" id="PS50093"/>
    </source>
</evidence>
<dbReference type="Gene3D" id="2.60.40.10">
    <property type="entry name" value="Immunoglobulins"/>
    <property type="match status" value="1"/>
</dbReference>
<dbReference type="AlphaFoldDB" id="A0A852ZNX0"/>
<evidence type="ECO:0000313" key="4">
    <source>
        <dbReference type="EMBL" id="NYH90186.1"/>
    </source>
</evidence>
<protein>
    <recommendedName>
        <fullName evidence="3">PKD domain-containing protein</fullName>
    </recommendedName>
</protein>
<comment type="caution">
    <text evidence="4">The sequence shown here is derived from an EMBL/GenBank/DDBJ whole genome shotgun (WGS) entry which is preliminary data.</text>
</comment>
<evidence type="ECO:0000313" key="5">
    <source>
        <dbReference type="Proteomes" id="UP000579605"/>
    </source>
</evidence>
<feature type="domain" description="PKD" evidence="3">
    <location>
        <begin position="202"/>
        <end position="254"/>
    </location>
</feature>
<dbReference type="SUPFAM" id="SSF49299">
    <property type="entry name" value="PKD domain"/>
    <property type="match status" value="1"/>
</dbReference>
<evidence type="ECO:0000256" key="1">
    <source>
        <dbReference type="SAM" id="MobiDB-lite"/>
    </source>
</evidence>
<feature type="compositionally biased region" description="Gly residues" evidence="1">
    <location>
        <begin position="40"/>
        <end position="58"/>
    </location>
</feature>
<gene>
    <name evidence="4" type="ORF">F4554_002824</name>
</gene>
<dbReference type="InterPro" id="IPR013783">
    <property type="entry name" value="Ig-like_fold"/>
</dbReference>
<dbReference type="GO" id="GO:0005975">
    <property type="term" value="P:carbohydrate metabolic process"/>
    <property type="evidence" value="ECO:0007669"/>
    <property type="project" value="UniProtKB-ARBA"/>
</dbReference>
<dbReference type="Proteomes" id="UP000579605">
    <property type="component" value="Unassembled WGS sequence"/>
</dbReference>
<proteinExistence type="predicted"/>
<dbReference type="EMBL" id="JACBZH010000001">
    <property type="protein sequence ID" value="NYH90186.1"/>
    <property type="molecule type" value="Genomic_DNA"/>
</dbReference>
<sequence length="294" mass="31023">MRLACTLVLALGITLLAGPVLTGTAYAECGIGTDGKWHCGGGDPGGPGGPGGPDGPGGPGNPGPAPKQPYDTYATPACMVNGPPPGDPNAMCMNAAQACKTRGEKGIMMRYYVQWDQNGPWELVRTGCSGATNPNNPPPPVTPQQVERWLVNGWLPKSNVGVSPGNGHTLINFPTIFYANQTVDYDADRYVPDGSGRVIHVTAEATGFDWHWGDGSAATHTDKPGQKYADSVPQDAYVTHPFEKPGRYTVSVDVQWSGRFEVPGEGQQTFGPVTVPRGRPAPVTVLEKQDVLSD</sequence>